<dbReference type="InterPro" id="IPR036513">
    <property type="entry name" value="STAS_dom_sf"/>
</dbReference>
<dbReference type="EMBL" id="CP015596">
    <property type="protein sequence ID" value="ANE81806.1"/>
    <property type="molecule type" value="Genomic_DNA"/>
</dbReference>
<name>A0A172URZ4_9MYCO</name>
<dbReference type="STRING" id="1682113.A7U43_23270"/>
<reference evidence="3 4" key="1">
    <citation type="submission" date="2016-05" db="EMBL/GenBank/DDBJ databases">
        <title>Complete genome sequence of a phthalic acid esters degrading Mycobacterium sp. YC-RL4.</title>
        <authorList>
            <person name="Ren L."/>
            <person name="Fan S."/>
            <person name="Ruth N."/>
            <person name="Jia Y."/>
            <person name="Wang J."/>
            <person name="Qiao C."/>
        </authorList>
    </citation>
    <scope>NUCLEOTIDE SEQUENCE [LARGE SCALE GENOMIC DNA]</scope>
    <source>
        <strain evidence="3 4">YC-RL4</strain>
    </source>
</reference>
<accession>A0A172URZ4</accession>
<dbReference type="Gene3D" id="3.30.750.24">
    <property type="entry name" value="STAS domain"/>
    <property type="match status" value="1"/>
</dbReference>
<dbReference type="SUPFAM" id="SSF52091">
    <property type="entry name" value="SpoIIaa-like"/>
    <property type="match status" value="1"/>
</dbReference>
<dbReference type="Pfam" id="PF01740">
    <property type="entry name" value="STAS"/>
    <property type="match status" value="1"/>
</dbReference>
<dbReference type="OrthoDB" id="3697150at2"/>
<keyword evidence="4" id="KW-1185">Reference proteome</keyword>
<dbReference type="PROSITE" id="PS50801">
    <property type="entry name" value="STAS"/>
    <property type="match status" value="1"/>
</dbReference>
<feature type="domain" description="STAS" evidence="2">
    <location>
        <begin position="22"/>
        <end position="123"/>
    </location>
</feature>
<gene>
    <name evidence="3" type="ORF">A7U43_23270</name>
</gene>
<protein>
    <recommendedName>
        <fullName evidence="2">STAS domain-containing protein</fullName>
    </recommendedName>
</protein>
<dbReference type="AlphaFoldDB" id="A0A172URZ4"/>
<organism evidence="3 4">
    <name type="scientific">Mycobacterium adipatum</name>
    <dbReference type="NCBI Taxonomy" id="1682113"/>
    <lineage>
        <taxon>Bacteria</taxon>
        <taxon>Bacillati</taxon>
        <taxon>Actinomycetota</taxon>
        <taxon>Actinomycetes</taxon>
        <taxon>Mycobacteriales</taxon>
        <taxon>Mycobacteriaceae</taxon>
        <taxon>Mycobacterium</taxon>
    </lineage>
</organism>
<dbReference type="Proteomes" id="UP000077143">
    <property type="component" value="Chromosome"/>
</dbReference>
<evidence type="ECO:0000313" key="4">
    <source>
        <dbReference type="Proteomes" id="UP000077143"/>
    </source>
</evidence>
<dbReference type="InterPro" id="IPR002645">
    <property type="entry name" value="STAS_dom"/>
</dbReference>
<dbReference type="RefSeq" id="WP_067999790.1">
    <property type="nucleotide sequence ID" value="NZ_CP015596.1"/>
</dbReference>
<sequence length="123" mass="13277">MSHLSATARMAAPQHLTRDRATYTSQSLPPSTVVITVEGELDAANTAHFGSYVELRLGTADKLVLDLSGVTFFAAEAFSAVHKVSVQAAGQNVQWNLLTSDPVERMLRICDPDHALTDLRRAG</sequence>
<proteinExistence type="predicted"/>
<evidence type="ECO:0000313" key="3">
    <source>
        <dbReference type="EMBL" id="ANE81806.1"/>
    </source>
</evidence>
<feature type="region of interest" description="Disordered" evidence="1">
    <location>
        <begin position="1"/>
        <end position="24"/>
    </location>
</feature>
<evidence type="ECO:0000259" key="2">
    <source>
        <dbReference type="PROSITE" id="PS50801"/>
    </source>
</evidence>
<evidence type="ECO:0000256" key="1">
    <source>
        <dbReference type="SAM" id="MobiDB-lite"/>
    </source>
</evidence>
<dbReference type="CDD" id="cd07043">
    <property type="entry name" value="STAS_anti-anti-sigma_factors"/>
    <property type="match status" value="1"/>
</dbReference>
<dbReference type="KEGG" id="madi:A7U43_23270"/>